<dbReference type="EMBL" id="CM017327">
    <property type="protein sequence ID" value="KAE8100423.1"/>
    <property type="molecule type" value="Genomic_DNA"/>
</dbReference>
<dbReference type="PANTHER" id="PTHR33597:SF11">
    <property type="entry name" value="OS07G0620600 PROTEIN"/>
    <property type="match status" value="1"/>
</dbReference>
<name>A0A5N6RN50_9ROSI</name>
<dbReference type="Pfam" id="PF25276">
    <property type="entry name" value="DUF7870"/>
    <property type="match status" value="1"/>
</dbReference>
<evidence type="ECO:0000313" key="3">
    <source>
        <dbReference type="Proteomes" id="UP000327013"/>
    </source>
</evidence>
<evidence type="ECO:0000313" key="2">
    <source>
        <dbReference type="EMBL" id="KAE8100423.1"/>
    </source>
</evidence>
<evidence type="ECO:0000259" key="1">
    <source>
        <dbReference type="Pfam" id="PF25276"/>
    </source>
</evidence>
<proteinExistence type="predicted"/>
<gene>
    <name evidence="2" type="ORF">FH972_018323</name>
</gene>
<accession>A0A5N6RN50</accession>
<dbReference type="InterPro" id="IPR057192">
    <property type="entry name" value="DUF7870"/>
</dbReference>
<dbReference type="OrthoDB" id="1919622at2759"/>
<keyword evidence="3" id="KW-1185">Reference proteome</keyword>
<sequence length="123" mass="14173">MAMKKTGPVERRLSGYALEAKKAALEDLEDVLLESSRVDSGFKRTKYLSDLMGDSLESYPRRVFRDVGLLEKEGGSRTRWFAKHYPTSNKDFEMYKIEIVTEGSSGKEVLQIGMSDWLRRNMR</sequence>
<protein>
    <recommendedName>
        <fullName evidence="1">DUF7870 domain-containing protein</fullName>
    </recommendedName>
</protein>
<dbReference type="PANTHER" id="PTHR33597">
    <property type="entry name" value="OS02G0760400 PROTEIN"/>
    <property type="match status" value="1"/>
</dbReference>
<reference evidence="2 3" key="1">
    <citation type="submission" date="2019-06" db="EMBL/GenBank/DDBJ databases">
        <title>A chromosomal-level reference genome of Carpinus fangiana (Coryloideae, Betulaceae).</title>
        <authorList>
            <person name="Yang X."/>
            <person name="Wang Z."/>
            <person name="Zhang L."/>
            <person name="Hao G."/>
            <person name="Liu J."/>
            <person name="Yang Y."/>
        </authorList>
    </citation>
    <scope>NUCLEOTIDE SEQUENCE [LARGE SCALE GENOMIC DNA]</scope>
    <source>
        <strain evidence="2">Cfa_2016G</strain>
        <tissue evidence="2">Leaf</tissue>
    </source>
</reference>
<feature type="domain" description="DUF7870" evidence="1">
    <location>
        <begin position="25"/>
        <end position="123"/>
    </location>
</feature>
<organism evidence="2 3">
    <name type="scientific">Carpinus fangiana</name>
    <dbReference type="NCBI Taxonomy" id="176857"/>
    <lineage>
        <taxon>Eukaryota</taxon>
        <taxon>Viridiplantae</taxon>
        <taxon>Streptophyta</taxon>
        <taxon>Embryophyta</taxon>
        <taxon>Tracheophyta</taxon>
        <taxon>Spermatophyta</taxon>
        <taxon>Magnoliopsida</taxon>
        <taxon>eudicotyledons</taxon>
        <taxon>Gunneridae</taxon>
        <taxon>Pentapetalae</taxon>
        <taxon>rosids</taxon>
        <taxon>fabids</taxon>
        <taxon>Fagales</taxon>
        <taxon>Betulaceae</taxon>
        <taxon>Carpinus</taxon>
    </lineage>
</organism>
<dbReference type="Proteomes" id="UP000327013">
    <property type="component" value="Chromosome 7"/>
</dbReference>
<dbReference type="AlphaFoldDB" id="A0A5N6RN50"/>